<dbReference type="FunFam" id="3.40.50.2000:FF:000032">
    <property type="entry name" value="3-deoxy-D-manno-octulosonic acid transferase"/>
    <property type="match status" value="1"/>
</dbReference>
<evidence type="ECO:0000259" key="6">
    <source>
        <dbReference type="Pfam" id="PF00534"/>
    </source>
</evidence>
<proteinExistence type="inferred from homology"/>
<gene>
    <name evidence="7" type="ORF">METZ01_LOCUS369975</name>
</gene>
<dbReference type="SUPFAM" id="SSF53756">
    <property type="entry name" value="UDP-Glycosyltransferase/glycogen phosphorylase"/>
    <property type="match status" value="1"/>
</dbReference>
<protein>
    <recommendedName>
        <fullName evidence="2">lipid IVA 3-deoxy-D-manno-octulosonic acid transferase</fullName>
        <ecNumber evidence="2">2.4.99.12</ecNumber>
    </recommendedName>
    <alternativeName>
        <fullName evidence="4">Lipid IV(A) 3-deoxy-D-manno-octulosonic acid transferase</fullName>
    </alternativeName>
</protein>
<evidence type="ECO:0000256" key="2">
    <source>
        <dbReference type="ARBA" id="ARBA00012621"/>
    </source>
</evidence>
<dbReference type="InterPro" id="IPR039901">
    <property type="entry name" value="Kdotransferase"/>
</dbReference>
<dbReference type="GO" id="GO:0005886">
    <property type="term" value="C:plasma membrane"/>
    <property type="evidence" value="ECO:0007669"/>
    <property type="project" value="TreeGrafter"/>
</dbReference>
<evidence type="ECO:0000256" key="5">
    <source>
        <dbReference type="ARBA" id="ARBA00049183"/>
    </source>
</evidence>
<dbReference type="Pfam" id="PF00534">
    <property type="entry name" value="Glycos_transf_1"/>
    <property type="match status" value="1"/>
</dbReference>
<evidence type="ECO:0000313" key="7">
    <source>
        <dbReference type="EMBL" id="SVD17121.1"/>
    </source>
</evidence>
<dbReference type="GO" id="GO:0009245">
    <property type="term" value="P:lipid A biosynthetic process"/>
    <property type="evidence" value="ECO:0007669"/>
    <property type="project" value="TreeGrafter"/>
</dbReference>
<name>A0A382T737_9ZZZZ</name>
<dbReference type="PANTHER" id="PTHR42755">
    <property type="entry name" value="3-DEOXY-MANNO-OCTULOSONATE CYTIDYLYLTRANSFERASE"/>
    <property type="match status" value="1"/>
</dbReference>
<reference evidence="7" key="1">
    <citation type="submission" date="2018-05" db="EMBL/GenBank/DDBJ databases">
        <authorList>
            <person name="Lanie J.A."/>
            <person name="Ng W.-L."/>
            <person name="Kazmierczak K.M."/>
            <person name="Andrzejewski T.M."/>
            <person name="Davidsen T.M."/>
            <person name="Wayne K.J."/>
            <person name="Tettelin H."/>
            <person name="Glass J.I."/>
            <person name="Rusch D."/>
            <person name="Podicherti R."/>
            <person name="Tsui H.-C.T."/>
            <person name="Winkler M.E."/>
        </authorList>
    </citation>
    <scope>NUCLEOTIDE SEQUENCE</scope>
</reference>
<keyword evidence="3" id="KW-0808">Transferase</keyword>
<feature type="domain" description="Glycosyl transferase family 1" evidence="6">
    <location>
        <begin position="41"/>
        <end position="197"/>
    </location>
</feature>
<evidence type="ECO:0000256" key="4">
    <source>
        <dbReference type="ARBA" id="ARBA00031445"/>
    </source>
</evidence>
<sequence>VVTVGNLKFDSNEKDNPNTTQSLQQMIGQRRVVVFASTREGEEKKIIQSYVNLKDKFDALLIIVPRHPQRFNEVFNLIVDSSLKVKRRSDGLGCDESIQVLLGDSMGELLSYYSVCDIAFIGGSLIDTGGQNMLEAAAASKPILFGPSVFNFEKIAQLFLEKDAAIQVGDADDLMKTISALLLDDTKRQKLGENAKNSFEKNRGAVDRLLKLIIPNIS</sequence>
<evidence type="ECO:0000256" key="1">
    <source>
        <dbReference type="ARBA" id="ARBA00006380"/>
    </source>
</evidence>
<feature type="non-terminal residue" evidence="7">
    <location>
        <position position="1"/>
    </location>
</feature>
<dbReference type="Gene3D" id="3.40.50.2000">
    <property type="entry name" value="Glycogen Phosphorylase B"/>
    <property type="match status" value="1"/>
</dbReference>
<comment type="catalytic activity">
    <reaction evidence="5">
        <text>lipid IVA (E. coli) + CMP-3-deoxy-beta-D-manno-octulosonate = alpha-Kdo-(2-&gt;6)-lipid IVA (E. coli) + CMP + H(+)</text>
        <dbReference type="Rhea" id="RHEA:28066"/>
        <dbReference type="ChEBI" id="CHEBI:15378"/>
        <dbReference type="ChEBI" id="CHEBI:58603"/>
        <dbReference type="ChEBI" id="CHEBI:60364"/>
        <dbReference type="ChEBI" id="CHEBI:60377"/>
        <dbReference type="ChEBI" id="CHEBI:85987"/>
        <dbReference type="EC" id="2.4.99.12"/>
    </reaction>
</comment>
<dbReference type="InterPro" id="IPR001296">
    <property type="entry name" value="Glyco_trans_1"/>
</dbReference>
<dbReference type="EMBL" id="UINC01133908">
    <property type="protein sequence ID" value="SVD17121.1"/>
    <property type="molecule type" value="Genomic_DNA"/>
</dbReference>
<dbReference type="PANTHER" id="PTHR42755:SF1">
    <property type="entry name" value="3-DEOXY-D-MANNO-OCTULOSONIC ACID TRANSFERASE, MITOCHONDRIAL-RELATED"/>
    <property type="match status" value="1"/>
</dbReference>
<dbReference type="AlphaFoldDB" id="A0A382T737"/>
<evidence type="ECO:0000256" key="3">
    <source>
        <dbReference type="ARBA" id="ARBA00022679"/>
    </source>
</evidence>
<dbReference type="EC" id="2.4.99.12" evidence="2"/>
<comment type="similarity">
    <text evidence="1">Belongs to the glycosyltransferase group 1 family. Glycosyltransferase 30 subfamily.</text>
</comment>
<dbReference type="GO" id="GO:0043842">
    <property type="term" value="F:Kdo transferase activity"/>
    <property type="evidence" value="ECO:0007669"/>
    <property type="project" value="UniProtKB-EC"/>
</dbReference>
<organism evidence="7">
    <name type="scientific">marine metagenome</name>
    <dbReference type="NCBI Taxonomy" id="408172"/>
    <lineage>
        <taxon>unclassified sequences</taxon>
        <taxon>metagenomes</taxon>
        <taxon>ecological metagenomes</taxon>
    </lineage>
</organism>
<accession>A0A382T737</accession>